<dbReference type="EMBL" id="JANRMS010001298">
    <property type="protein sequence ID" value="KAJ3529347.1"/>
    <property type="molecule type" value="Genomic_DNA"/>
</dbReference>
<proteinExistence type="predicted"/>
<accession>A0ACC1S085</accession>
<evidence type="ECO:0000313" key="1">
    <source>
        <dbReference type="EMBL" id="KAJ3529347.1"/>
    </source>
</evidence>
<name>A0ACC1S085_9HYPO</name>
<dbReference type="Proteomes" id="UP001148629">
    <property type="component" value="Unassembled WGS sequence"/>
</dbReference>
<reference evidence="1" key="1">
    <citation type="submission" date="2022-08" db="EMBL/GenBank/DDBJ databases">
        <title>Genome Sequence of Fusarium decemcellulare.</title>
        <authorList>
            <person name="Buettner E."/>
        </authorList>
    </citation>
    <scope>NUCLEOTIDE SEQUENCE</scope>
    <source>
        <strain evidence="1">Babe19</strain>
    </source>
</reference>
<protein>
    <submittedName>
        <fullName evidence="1">Uncharacterized protein</fullName>
    </submittedName>
</protein>
<evidence type="ECO:0000313" key="2">
    <source>
        <dbReference type="Proteomes" id="UP001148629"/>
    </source>
</evidence>
<sequence length="238" mass="25980">MADVEMDVDVETGSPPPPAHNESDMQTHTKATAVRSIEGWIIIVTNVHEEADEETLQDTFGEYGEIKNMHLNLDRRSGYVKGYALIEYTTLEEARAAIDGAHDTKLLEQLVVLSAQLCPLGKLILAARSVEVSSDLEVFSLDLALLGCRLGRRRGAHQVVDRLSSDGVDEVDNDLDDEDAEHERGRHVDGCRIKIQGCLRCRARDDAVGGVGGFLSTWSGHVIAPTHAWSSINPSTPA</sequence>
<keyword evidence="2" id="KW-1185">Reference proteome</keyword>
<comment type="caution">
    <text evidence="1">The sequence shown here is derived from an EMBL/GenBank/DDBJ whole genome shotgun (WGS) entry which is preliminary data.</text>
</comment>
<gene>
    <name evidence="1" type="ORF">NM208_g9799</name>
</gene>
<organism evidence="1 2">
    <name type="scientific">Fusarium decemcellulare</name>
    <dbReference type="NCBI Taxonomy" id="57161"/>
    <lineage>
        <taxon>Eukaryota</taxon>
        <taxon>Fungi</taxon>
        <taxon>Dikarya</taxon>
        <taxon>Ascomycota</taxon>
        <taxon>Pezizomycotina</taxon>
        <taxon>Sordariomycetes</taxon>
        <taxon>Hypocreomycetidae</taxon>
        <taxon>Hypocreales</taxon>
        <taxon>Nectriaceae</taxon>
        <taxon>Fusarium</taxon>
        <taxon>Fusarium decemcellulare species complex</taxon>
    </lineage>
</organism>